<dbReference type="PANTHER" id="PTHR21338:SF0">
    <property type="entry name" value="LARGE RIBOSOMAL SUBUNIT PROTEIN ML41"/>
    <property type="match status" value="1"/>
</dbReference>
<comment type="similarity">
    <text evidence="2">Belongs to the mitochondrion-specific ribosomal protein mL41 family.</text>
</comment>
<keyword evidence="6" id="KW-0687">Ribonucleoprotein</keyword>
<dbReference type="PANTHER" id="PTHR21338">
    <property type="entry name" value="MITOCHONDRIAL RIBOSOMAL PROTEIN L41"/>
    <property type="match status" value="1"/>
</dbReference>
<proteinExistence type="inferred from homology"/>
<keyword evidence="3" id="KW-0809">Transit peptide</keyword>
<dbReference type="InterPro" id="IPR019189">
    <property type="entry name" value="Ribosomal_mL41"/>
</dbReference>
<evidence type="ECO:0000256" key="4">
    <source>
        <dbReference type="ARBA" id="ARBA00022980"/>
    </source>
</evidence>
<evidence type="ECO:0000256" key="7">
    <source>
        <dbReference type="SAM" id="MobiDB-lite"/>
    </source>
</evidence>
<protein>
    <recommendedName>
        <fullName evidence="10">Mitochondrial ribosomal protein L41</fullName>
    </recommendedName>
</protein>
<evidence type="ECO:0000256" key="1">
    <source>
        <dbReference type="ARBA" id="ARBA00004173"/>
    </source>
</evidence>
<gene>
    <name evidence="8" type="ORF">CPB83DRAFT_854004</name>
</gene>
<organism evidence="8 9">
    <name type="scientific">Crepidotus variabilis</name>
    <dbReference type="NCBI Taxonomy" id="179855"/>
    <lineage>
        <taxon>Eukaryota</taxon>
        <taxon>Fungi</taxon>
        <taxon>Dikarya</taxon>
        <taxon>Basidiomycota</taxon>
        <taxon>Agaricomycotina</taxon>
        <taxon>Agaricomycetes</taxon>
        <taxon>Agaricomycetidae</taxon>
        <taxon>Agaricales</taxon>
        <taxon>Agaricineae</taxon>
        <taxon>Crepidotaceae</taxon>
        <taxon>Crepidotus</taxon>
    </lineage>
</organism>
<feature type="compositionally biased region" description="Polar residues" evidence="7">
    <location>
        <begin position="151"/>
        <end position="174"/>
    </location>
</feature>
<dbReference type="EMBL" id="MU157851">
    <property type="protein sequence ID" value="KAF9528637.1"/>
    <property type="molecule type" value="Genomic_DNA"/>
</dbReference>
<dbReference type="Proteomes" id="UP000807306">
    <property type="component" value="Unassembled WGS sequence"/>
</dbReference>
<feature type="region of interest" description="Disordered" evidence="7">
    <location>
        <begin position="151"/>
        <end position="188"/>
    </location>
</feature>
<evidence type="ECO:0000256" key="3">
    <source>
        <dbReference type="ARBA" id="ARBA00022946"/>
    </source>
</evidence>
<evidence type="ECO:0000256" key="5">
    <source>
        <dbReference type="ARBA" id="ARBA00023128"/>
    </source>
</evidence>
<keyword evidence="5" id="KW-0496">Mitochondrion</keyword>
<evidence type="ECO:0000313" key="9">
    <source>
        <dbReference type="Proteomes" id="UP000807306"/>
    </source>
</evidence>
<comment type="subcellular location">
    <subcellularLocation>
        <location evidence="1">Mitochondrion</location>
    </subcellularLocation>
</comment>
<keyword evidence="4" id="KW-0689">Ribosomal protein</keyword>
<evidence type="ECO:0000256" key="6">
    <source>
        <dbReference type="ARBA" id="ARBA00023274"/>
    </source>
</evidence>
<evidence type="ECO:0000313" key="8">
    <source>
        <dbReference type="EMBL" id="KAF9528637.1"/>
    </source>
</evidence>
<evidence type="ECO:0000256" key="2">
    <source>
        <dbReference type="ARBA" id="ARBA00010152"/>
    </source>
</evidence>
<feature type="compositionally biased region" description="Basic and acidic residues" evidence="7">
    <location>
        <begin position="178"/>
        <end position="188"/>
    </location>
</feature>
<dbReference type="GO" id="GO:0003735">
    <property type="term" value="F:structural constituent of ribosome"/>
    <property type="evidence" value="ECO:0007669"/>
    <property type="project" value="InterPro"/>
</dbReference>
<dbReference type="GO" id="GO:0005762">
    <property type="term" value="C:mitochondrial large ribosomal subunit"/>
    <property type="evidence" value="ECO:0007669"/>
    <property type="project" value="InterPro"/>
</dbReference>
<accession>A0A9P6EGH1</accession>
<comment type="caution">
    <text evidence="8">The sequence shown here is derived from an EMBL/GenBank/DDBJ whole genome shotgun (WGS) entry which is preliminary data.</text>
</comment>
<dbReference type="OrthoDB" id="408933at2759"/>
<dbReference type="AlphaFoldDB" id="A0A9P6EGH1"/>
<name>A0A9P6EGH1_9AGAR</name>
<dbReference type="GO" id="GO:0006412">
    <property type="term" value="P:translation"/>
    <property type="evidence" value="ECO:0007669"/>
    <property type="project" value="TreeGrafter"/>
</dbReference>
<dbReference type="Pfam" id="PF09809">
    <property type="entry name" value="MRP-L27"/>
    <property type="match status" value="1"/>
</dbReference>
<sequence>MIPTAVRCSKASRAALTPKRAGKDFYKGTRQAFLPGGPRTGAPGRHVVRGKAKYRLMDDKVRVYVAPTLEDIVSTPLKPYVAIGKKLTLDQEIQLFGKFRGPKGITPEHFLRVAREHTYASANPDTPYRNPEPPSWMSAQKRLGIFASNATGLSVPGSNPVATSGGASKRNVTSPKPKVRELEVVEKS</sequence>
<evidence type="ECO:0008006" key="10">
    <source>
        <dbReference type="Google" id="ProtNLM"/>
    </source>
</evidence>
<keyword evidence="9" id="KW-1185">Reference proteome</keyword>
<reference evidence="8" key="1">
    <citation type="submission" date="2020-11" db="EMBL/GenBank/DDBJ databases">
        <authorList>
            <consortium name="DOE Joint Genome Institute"/>
            <person name="Ahrendt S."/>
            <person name="Riley R."/>
            <person name="Andreopoulos W."/>
            <person name="Labutti K."/>
            <person name="Pangilinan J."/>
            <person name="Ruiz-Duenas F.J."/>
            <person name="Barrasa J.M."/>
            <person name="Sanchez-Garcia M."/>
            <person name="Camarero S."/>
            <person name="Miyauchi S."/>
            <person name="Serrano A."/>
            <person name="Linde D."/>
            <person name="Babiker R."/>
            <person name="Drula E."/>
            <person name="Ayuso-Fernandez I."/>
            <person name="Pacheco R."/>
            <person name="Padilla G."/>
            <person name="Ferreira P."/>
            <person name="Barriuso J."/>
            <person name="Kellner H."/>
            <person name="Castanera R."/>
            <person name="Alfaro M."/>
            <person name="Ramirez L."/>
            <person name="Pisabarro A.G."/>
            <person name="Kuo A."/>
            <person name="Tritt A."/>
            <person name="Lipzen A."/>
            <person name="He G."/>
            <person name="Yan M."/>
            <person name="Ng V."/>
            <person name="Cullen D."/>
            <person name="Martin F."/>
            <person name="Rosso M.-N."/>
            <person name="Henrissat B."/>
            <person name="Hibbett D."/>
            <person name="Martinez A.T."/>
            <person name="Grigoriev I.V."/>
        </authorList>
    </citation>
    <scope>NUCLEOTIDE SEQUENCE</scope>
    <source>
        <strain evidence="8">CBS 506.95</strain>
    </source>
</reference>